<organism evidence="1 2">
    <name type="scientific">Paenibacillus agaridevorans</name>
    <dbReference type="NCBI Taxonomy" id="171404"/>
    <lineage>
        <taxon>Bacteria</taxon>
        <taxon>Bacillati</taxon>
        <taxon>Bacillota</taxon>
        <taxon>Bacilli</taxon>
        <taxon>Bacillales</taxon>
        <taxon>Paenibacillaceae</taxon>
        <taxon>Paenibacillus</taxon>
    </lineage>
</organism>
<protein>
    <submittedName>
        <fullName evidence="1">Uncharacterized protein</fullName>
    </submittedName>
</protein>
<dbReference type="AlphaFoldDB" id="A0A2R5EWC0"/>
<dbReference type="Proteomes" id="UP000245202">
    <property type="component" value="Unassembled WGS sequence"/>
</dbReference>
<accession>A0A2R5EWC0</accession>
<dbReference type="RefSeq" id="WP_108994102.1">
    <property type="nucleotide sequence ID" value="NZ_BDQX01000225.1"/>
</dbReference>
<proteinExistence type="predicted"/>
<evidence type="ECO:0000313" key="2">
    <source>
        <dbReference type="Proteomes" id="UP000245202"/>
    </source>
</evidence>
<comment type="caution">
    <text evidence="1">The sequence shown here is derived from an EMBL/GenBank/DDBJ whole genome shotgun (WGS) entry which is preliminary data.</text>
</comment>
<gene>
    <name evidence="1" type="ORF">PAT3040_03992</name>
</gene>
<evidence type="ECO:0000313" key="1">
    <source>
        <dbReference type="EMBL" id="GBG09348.1"/>
    </source>
</evidence>
<sequence>MQNRDETVRQLMKRAKQGTPLEELVQKEVIAEEGELILVRDMQVISFAEKLCVAVRYELWWSRALYEAGEYAPEDGTIPFTGYCIASEEDMLREFQAICMRRRSEVS</sequence>
<name>A0A2R5EWC0_9BACL</name>
<reference evidence="1 2" key="1">
    <citation type="submission" date="2017-08" db="EMBL/GenBank/DDBJ databases">
        <title>Substantial Increase in Enzyme Production by Combined Drug-Resistance Mutations in Paenibacillus agaridevorans.</title>
        <authorList>
            <person name="Tanaka Y."/>
            <person name="Funane K."/>
            <person name="Hosaka T."/>
            <person name="Shiwa Y."/>
            <person name="Fujita N."/>
            <person name="Miyazaki T."/>
            <person name="Yoshikawa H."/>
            <person name="Murakami K."/>
            <person name="Kasahara K."/>
            <person name="Inaoka T."/>
            <person name="Hiraga Y."/>
            <person name="Ochi K."/>
        </authorList>
    </citation>
    <scope>NUCLEOTIDE SEQUENCE [LARGE SCALE GENOMIC DNA]</scope>
    <source>
        <strain evidence="1 2">T-3040</strain>
    </source>
</reference>
<keyword evidence="2" id="KW-1185">Reference proteome</keyword>
<dbReference type="EMBL" id="BDQX01000225">
    <property type="protein sequence ID" value="GBG09348.1"/>
    <property type="molecule type" value="Genomic_DNA"/>
</dbReference>